<comment type="caution">
    <text evidence="3">The sequence shown here is derived from an EMBL/GenBank/DDBJ whole genome shotgun (WGS) entry which is preliminary data.</text>
</comment>
<dbReference type="PANTHER" id="PTHR43831:SF1">
    <property type="entry name" value="ISOBUTYRYL-COA DEHYDROGENASE, MITOCHONDRIAL"/>
    <property type="match status" value="1"/>
</dbReference>
<organism evidence="3 4">
    <name type="scientific">Cupriavidus laharis</name>
    <dbReference type="NCBI Taxonomy" id="151654"/>
    <lineage>
        <taxon>Bacteria</taxon>
        <taxon>Pseudomonadati</taxon>
        <taxon>Pseudomonadota</taxon>
        <taxon>Betaproteobacteria</taxon>
        <taxon>Burkholderiales</taxon>
        <taxon>Burkholderiaceae</taxon>
        <taxon>Cupriavidus</taxon>
    </lineage>
</organism>
<keyword evidence="1" id="KW-0285">Flavoprotein</keyword>
<name>A0ABM8WN16_9BURK</name>
<protein>
    <recommendedName>
        <fullName evidence="2">Acyl-CoA dehydrogenase/oxidase C-terminal domain-containing protein</fullName>
    </recommendedName>
</protein>
<keyword evidence="4" id="KW-1185">Reference proteome</keyword>
<dbReference type="InterPro" id="IPR009075">
    <property type="entry name" value="AcylCo_DH/oxidase_C"/>
</dbReference>
<dbReference type="Proteomes" id="UP000727654">
    <property type="component" value="Unassembled WGS sequence"/>
</dbReference>
<accession>A0ABM8WN16</accession>
<dbReference type="Gene3D" id="1.20.140.10">
    <property type="entry name" value="Butyryl-CoA Dehydrogenase, subunit A, domain 3"/>
    <property type="match status" value="1"/>
</dbReference>
<reference evidence="3 4" key="1">
    <citation type="submission" date="2021-08" db="EMBL/GenBank/DDBJ databases">
        <authorList>
            <person name="Peeters C."/>
        </authorList>
    </citation>
    <scope>NUCLEOTIDE SEQUENCE [LARGE SCALE GENOMIC DNA]</scope>
    <source>
        <strain evidence="3 4">LMG 23992</strain>
    </source>
</reference>
<dbReference type="Pfam" id="PF00441">
    <property type="entry name" value="Acyl-CoA_dh_1"/>
    <property type="match status" value="1"/>
</dbReference>
<dbReference type="InterPro" id="IPR052547">
    <property type="entry name" value="Mito_Isobutyryl-CoADH"/>
</dbReference>
<evidence type="ECO:0000259" key="2">
    <source>
        <dbReference type="Pfam" id="PF00441"/>
    </source>
</evidence>
<evidence type="ECO:0000313" key="4">
    <source>
        <dbReference type="Proteomes" id="UP000727654"/>
    </source>
</evidence>
<dbReference type="PANTHER" id="PTHR43831">
    <property type="entry name" value="ISOBUTYRYL-COA DEHYDROGENASE"/>
    <property type="match status" value="1"/>
</dbReference>
<gene>
    <name evidence="3" type="ORF">LMG23992_01302</name>
</gene>
<feature type="domain" description="Acyl-CoA dehydrogenase/oxidase C-terminal" evidence="2">
    <location>
        <begin position="1"/>
        <end position="82"/>
    </location>
</feature>
<evidence type="ECO:0000256" key="1">
    <source>
        <dbReference type="ARBA" id="ARBA00022630"/>
    </source>
</evidence>
<dbReference type="SUPFAM" id="SSF47203">
    <property type="entry name" value="Acyl-CoA dehydrogenase C-terminal domain-like"/>
    <property type="match status" value="1"/>
</dbReference>
<evidence type="ECO:0000313" key="3">
    <source>
        <dbReference type="EMBL" id="CAG9168786.1"/>
    </source>
</evidence>
<sequence length="101" mass="10705">MQEAIGEIAALLHANQALLDDAAARTDAGKPPTPTDSGLLKFMVTGNAIRAVELALQLSGNHGLSRNNPLERHYRDVLCSRIHTPQNDSVLVAAGRVALGQ</sequence>
<proteinExistence type="predicted"/>
<dbReference type="InterPro" id="IPR036250">
    <property type="entry name" value="AcylCo_DH-like_C"/>
</dbReference>
<dbReference type="EMBL" id="CAJZAI010000002">
    <property type="protein sequence ID" value="CAG9168786.1"/>
    <property type="molecule type" value="Genomic_DNA"/>
</dbReference>